<sequence>LNVLNGLPPDQRQIITEDMTPVGMYPLSAEEKMAVAKAMHESPELRKIVGDIAYYHEDDKADLLKEAVSQTDLSIMPPIVKGTVLEDDYEDDQEAKLLKEDMEALKSGEDLKEVEGEPAQAGK</sequence>
<reference evidence="1" key="1">
    <citation type="journal article" date="2015" name="Nature">
        <title>Complex archaea that bridge the gap between prokaryotes and eukaryotes.</title>
        <authorList>
            <person name="Spang A."/>
            <person name="Saw J.H."/>
            <person name="Jorgensen S.L."/>
            <person name="Zaremba-Niedzwiedzka K."/>
            <person name="Martijn J."/>
            <person name="Lind A.E."/>
            <person name="van Eijk R."/>
            <person name="Schleper C."/>
            <person name="Guy L."/>
            <person name="Ettema T.J."/>
        </authorList>
    </citation>
    <scope>NUCLEOTIDE SEQUENCE</scope>
</reference>
<name>A0A0F9J399_9ZZZZ</name>
<dbReference type="AlphaFoldDB" id="A0A0F9J399"/>
<dbReference type="EMBL" id="LAZR01010954">
    <property type="protein sequence ID" value="KKM64174.1"/>
    <property type="molecule type" value="Genomic_DNA"/>
</dbReference>
<evidence type="ECO:0000313" key="1">
    <source>
        <dbReference type="EMBL" id="KKM64174.1"/>
    </source>
</evidence>
<gene>
    <name evidence="1" type="ORF">LCGC14_1504090</name>
</gene>
<proteinExistence type="predicted"/>
<accession>A0A0F9J399</accession>
<feature type="non-terminal residue" evidence="1">
    <location>
        <position position="1"/>
    </location>
</feature>
<organism evidence="1">
    <name type="scientific">marine sediment metagenome</name>
    <dbReference type="NCBI Taxonomy" id="412755"/>
    <lineage>
        <taxon>unclassified sequences</taxon>
        <taxon>metagenomes</taxon>
        <taxon>ecological metagenomes</taxon>
    </lineage>
</organism>
<protein>
    <submittedName>
        <fullName evidence="1">Uncharacterized protein</fullName>
    </submittedName>
</protein>
<comment type="caution">
    <text evidence="1">The sequence shown here is derived from an EMBL/GenBank/DDBJ whole genome shotgun (WGS) entry which is preliminary data.</text>
</comment>